<name>A0A7Y7RSI9_9PSED</name>
<proteinExistence type="predicted"/>
<reference evidence="2 3" key="1">
    <citation type="submission" date="2020-04" db="EMBL/GenBank/DDBJ databases">
        <title>Molecular characterization of pseudomonads from Agaricus bisporus reveal novel blotch 2 pathogens in Western Europe.</title>
        <authorList>
            <person name="Taparia T."/>
            <person name="Krijger M."/>
            <person name="Haynes E."/>
            <person name="Elpinstone J.G."/>
            <person name="Noble R."/>
            <person name="Van Der Wolf J."/>
        </authorList>
    </citation>
    <scope>NUCLEOTIDE SEQUENCE [LARGE SCALE GENOMIC DNA]</scope>
    <source>
        <strain evidence="2 3">B7002</strain>
    </source>
</reference>
<accession>A0A7Y7RSI9</accession>
<evidence type="ECO:0000256" key="1">
    <source>
        <dbReference type="SAM" id="MobiDB-lite"/>
    </source>
</evidence>
<feature type="region of interest" description="Disordered" evidence="1">
    <location>
        <begin position="98"/>
        <end position="128"/>
    </location>
</feature>
<organism evidence="2 3">
    <name type="scientific">Pseudomonas edaphica</name>
    <dbReference type="NCBI Taxonomy" id="2006980"/>
    <lineage>
        <taxon>Bacteria</taxon>
        <taxon>Pseudomonadati</taxon>
        <taxon>Pseudomonadota</taxon>
        <taxon>Gammaproteobacteria</taxon>
        <taxon>Pseudomonadales</taxon>
        <taxon>Pseudomonadaceae</taxon>
        <taxon>Pseudomonas</taxon>
    </lineage>
</organism>
<dbReference type="EMBL" id="JACAOZ010000012">
    <property type="protein sequence ID" value="NVZ57610.1"/>
    <property type="molecule type" value="Genomic_DNA"/>
</dbReference>
<evidence type="ECO:0000313" key="3">
    <source>
        <dbReference type="Proteomes" id="UP000560470"/>
    </source>
</evidence>
<dbReference type="Proteomes" id="UP000560470">
    <property type="component" value="Unassembled WGS sequence"/>
</dbReference>
<protein>
    <submittedName>
        <fullName evidence="2">Uncharacterized protein</fullName>
    </submittedName>
</protein>
<dbReference type="AlphaFoldDB" id="A0A7Y7RSI9"/>
<sequence length="251" mass="27107">MQINKIKANDELMMANLRKQAPISVAEAAKRVFDADRLVKAGVIDTGPSALRVARDAAISAGITGMVSAPINVAAYAGSVAAGERIKSSYAPGVLPPPFLPGASSPPKKGDAAEHVDSTPDSTADSAGTIDQRLDDFEIKLLGMGSTVMILLGENNRVFTKSERWPTDNDARLSNLEKILRFSEQQLKKITRQNGIIFKPYKPGEPIPADVEGRLDLIDKKFKRMDEAYENLRLLAALKASQRNTQAPPIA</sequence>
<gene>
    <name evidence="2" type="ORF">HX797_15195</name>
</gene>
<feature type="compositionally biased region" description="Basic and acidic residues" evidence="1">
    <location>
        <begin position="108"/>
        <end position="118"/>
    </location>
</feature>
<comment type="caution">
    <text evidence="2">The sequence shown here is derived from an EMBL/GenBank/DDBJ whole genome shotgun (WGS) entry which is preliminary data.</text>
</comment>
<dbReference type="RefSeq" id="WP_177033937.1">
    <property type="nucleotide sequence ID" value="NZ_JACAOZ010000012.1"/>
</dbReference>
<evidence type="ECO:0000313" key="2">
    <source>
        <dbReference type="EMBL" id="NVZ57610.1"/>
    </source>
</evidence>